<evidence type="ECO:0000256" key="4">
    <source>
        <dbReference type="ARBA" id="ARBA00022989"/>
    </source>
</evidence>
<proteinExistence type="inferred from homology"/>
<keyword evidence="4 6" id="KW-1133">Transmembrane helix</keyword>
<evidence type="ECO:0000256" key="2">
    <source>
        <dbReference type="ARBA" id="ARBA00009142"/>
    </source>
</evidence>
<accession>A0A151B480</accession>
<dbReference type="PANTHER" id="PTHR43701">
    <property type="entry name" value="MEMBRANE TRANSPORTER PROTEIN MJ0441-RELATED"/>
    <property type="match status" value="1"/>
</dbReference>
<evidence type="ECO:0000256" key="5">
    <source>
        <dbReference type="ARBA" id="ARBA00023136"/>
    </source>
</evidence>
<keyword evidence="3 6" id="KW-0812">Transmembrane</keyword>
<feature type="transmembrane region" description="Helical" evidence="6">
    <location>
        <begin position="98"/>
        <end position="118"/>
    </location>
</feature>
<dbReference type="Pfam" id="PF01925">
    <property type="entry name" value="TauE"/>
    <property type="match status" value="1"/>
</dbReference>
<feature type="transmembrane region" description="Helical" evidence="6">
    <location>
        <begin position="141"/>
        <end position="164"/>
    </location>
</feature>
<dbReference type="AlphaFoldDB" id="A0A151B480"/>
<reference evidence="7 8" key="1">
    <citation type="submission" date="2016-02" db="EMBL/GenBank/DDBJ databases">
        <title>Genome sequence of Clostridium tepidiprofundi DSM 19306.</title>
        <authorList>
            <person name="Poehlein A."/>
            <person name="Daniel R."/>
        </authorList>
    </citation>
    <scope>NUCLEOTIDE SEQUENCE [LARGE SCALE GENOMIC DNA]</scope>
    <source>
        <strain evidence="7 8">DSM 19306</strain>
    </source>
</reference>
<protein>
    <recommendedName>
        <fullName evidence="6">Probable membrane transporter protein</fullName>
    </recommendedName>
</protein>
<dbReference type="RefSeq" id="WP_066824571.1">
    <property type="nucleotide sequence ID" value="NZ_LTBA01000012.1"/>
</dbReference>
<dbReference type="STRING" id="1121338.CLTEP_14160"/>
<dbReference type="InterPro" id="IPR002781">
    <property type="entry name" value="TM_pro_TauE-like"/>
</dbReference>
<evidence type="ECO:0000256" key="1">
    <source>
        <dbReference type="ARBA" id="ARBA00004141"/>
    </source>
</evidence>
<dbReference type="Proteomes" id="UP000075531">
    <property type="component" value="Unassembled WGS sequence"/>
</dbReference>
<dbReference type="GO" id="GO:0005886">
    <property type="term" value="C:plasma membrane"/>
    <property type="evidence" value="ECO:0007669"/>
    <property type="project" value="UniProtKB-SubCell"/>
</dbReference>
<sequence length="262" mass="27949">MGTIFILSIVILVIAVSMSMIGKGGGNFYILAMVLAGISMHNAATTSQLIMIVTSITSMLIFHKHNKVDWKLALVIDPPTDIMAFIGGYYAGNIKGTTLKLIFAILLVAVSIFMLMPVKQKNIKDTHKLGYWKRKFGENEYVVNLWLALPITAAVGFFAGAIGISGGAFKIPLMVLACGVPMEIAVGTSSAMVAATALMGFLGHSINGDFNPHIAIPLTIVAVIGALLGSKYAVKSKPKNLKRLFAIVNLIAAIIMIVNVIM</sequence>
<comment type="caution">
    <text evidence="7">The sequence shown here is derived from an EMBL/GenBank/DDBJ whole genome shotgun (WGS) entry which is preliminary data.</text>
</comment>
<evidence type="ECO:0000256" key="3">
    <source>
        <dbReference type="ARBA" id="ARBA00022692"/>
    </source>
</evidence>
<keyword evidence="6" id="KW-1003">Cell membrane</keyword>
<name>A0A151B480_9CLOT</name>
<evidence type="ECO:0000313" key="7">
    <source>
        <dbReference type="EMBL" id="KYH34696.1"/>
    </source>
</evidence>
<comment type="similarity">
    <text evidence="2 6">Belongs to the 4-toluene sulfonate uptake permease (TSUP) (TC 2.A.102) family.</text>
</comment>
<keyword evidence="8" id="KW-1185">Reference proteome</keyword>
<evidence type="ECO:0000313" key="8">
    <source>
        <dbReference type="Proteomes" id="UP000075531"/>
    </source>
</evidence>
<feature type="transmembrane region" description="Helical" evidence="6">
    <location>
        <begin position="29"/>
        <end position="62"/>
    </location>
</feature>
<keyword evidence="5 6" id="KW-0472">Membrane</keyword>
<feature type="transmembrane region" description="Helical" evidence="6">
    <location>
        <begin position="184"/>
        <end position="202"/>
    </location>
</feature>
<organism evidence="7 8">
    <name type="scientific">Clostridium tepidiprofundi DSM 19306</name>
    <dbReference type="NCBI Taxonomy" id="1121338"/>
    <lineage>
        <taxon>Bacteria</taxon>
        <taxon>Bacillati</taxon>
        <taxon>Bacillota</taxon>
        <taxon>Clostridia</taxon>
        <taxon>Eubacteriales</taxon>
        <taxon>Clostridiaceae</taxon>
        <taxon>Clostridium</taxon>
    </lineage>
</organism>
<gene>
    <name evidence="7" type="ORF">CLTEP_14160</name>
</gene>
<dbReference type="PANTHER" id="PTHR43701:SF2">
    <property type="entry name" value="MEMBRANE TRANSPORTER PROTEIN YJNA-RELATED"/>
    <property type="match status" value="1"/>
</dbReference>
<dbReference type="PATRIC" id="fig|1121338.3.peg.1450"/>
<feature type="transmembrane region" description="Helical" evidence="6">
    <location>
        <begin position="214"/>
        <end position="232"/>
    </location>
</feature>
<dbReference type="EMBL" id="LTBA01000012">
    <property type="protein sequence ID" value="KYH34696.1"/>
    <property type="molecule type" value="Genomic_DNA"/>
</dbReference>
<feature type="transmembrane region" description="Helical" evidence="6">
    <location>
        <begin position="244"/>
        <end position="261"/>
    </location>
</feature>
<evidence type="ECO:0000256" key="6">
    <source>
        <dbReference type="RuleBase" id="RU363041"/>
    </source>
</evidence>
<dbReference type="InterPro" id="IPR051598">
    <property type="entry name" value="TSUP/Inactive_protease-like"/>
</dbReference>
<comment type="subcellular location">
    <subcellularLocation>
        <location evidence="6">Cell membrane</location>
        <topology evidence="6">Multi-pass membrane protein</topology>
    </subcellularLocation>
    <subcellularLocation>
        <location evidence="1">Membrane</location>
        <topology evidence="1">Multi-pass membrane protein</topology>
    </subcellularLocation>
</comment>